<keyword evidence="8" id="KW-1185">Reference proteome</keyword>
<dbReference type="EMBL" id="PDLN01000004">
    <property type="protein sequence ID" value="RDW87744.1"/>
    <property type="molecule type" value="Genomic_DNA"/>
</dbReference>
<protein>
    <submittedName>
        <fullName evidence="7">Uncharacterized protein</fullName>
    </submittedName>
</protein>
<dbReference type="Gene3D" id="1.10.4160.10">
    <property type="entry name" value="Hydantoin permease"/>
    <property type="match status" value="1"/>
</dbReference>
<feature type="transmembrane region" description="Helical" evidence="6">
    <location>
        <begin position="481"/>
        <end position="501"/>
    </location>
</feature>
<keyword evidence="4 6" id="KW-1133">Transmembrane helix</keyword>
<feature type="transmembrane region" description="Helical" evidence="6">
    <location>
        <begin position="281"/>
        <end position="304"/>
    </location>
</feature>
<feature type="transmembrane region" description="Helical" evidence="6">
    <location>
        <begin position="365"/>
        <end position="382"/>
    </location>
</feature>
<evidence type="ECO:0000256" key="5">
    <source>
        <dbReference type="ARBA" id="ARBA00023136"/>
    </source>
</evidence>
<evidence type="ECO:0000256" key="3">
    <source>
        <dbReference type="ARBA" id="ARBA00022692"/>
    </source>
</evidence>
<dbReference type="Pfam" id="PF02133">
    <property type="entry name" value="Transp_cyt_pur"/>
    <property type="match status" value="1"/>
</dbReference>
<dbReference type="GO" id="GO:0015205">
    <property type="term" value="F:nucleobase transmembrane transporter activity"/>
    <property type="evidence" value="ECO:0007669"/>
    <property type="project" value="TreeGrafter"/>
</dbReference>
<feature type="transmembrane region" description="Helical" evidence="6">
    <location>
        <begin position="394"/>
        <end position="419"/>
    </location>
</feature>
<keyword evidence="3 6" id="KW-0812">Transmembrane</keyword>
<dbReference type="PANTHER" id="PTHR30618:SF15">
    <property type="entry name" value="NICOTINAMIDE RIBOSIDE TRANSPORTER 1-RELATED"/>
    <property type="match status" value="1"/>
</dbReference>
<feature type="transmembrane region" description="Helical" evidence="6">
    <location>
        <begin position="45"/>
        <end position="66"/>
    </location>
</feature>
<feature type="transmembrane region" description="Helical" evidence="6">
    <location>
        <begin position="196"/>
        <end position="217"/>
    </location>
</feature>
<dbReference type="InterPro" id="IPR045225">
    <property type="entry name" value="Uracil/uridine/allantoin_perm"/>
</dbReference>
<feature type="transmembrane region" description="Helical" evidence="6">
    <location>
        <begin position="171"/>
        <end position="189"/>
    </location>
</feature>
<comment type="subcellular location">
    <subcellularLocation>
        <location evidence="1">Membrane</location>
        <topology evidence="1">Multi-pass membrane protein</topology>
    </subcellularLocation>
</comment>
<dbReference type="OrthoDB" id="2018619at2759"/>
<comment type="similarity">
    <text evidence="2">Belongs to the purine-cytosine permease (2.A.39) family.</text>
</comment>
<dbReference type="AlphaFoldDB" id="A0A3D8SNH1"/>
<feature type="transmembrane region" description="Helical" evidence="6">
    <location>
        <begin position="325"/>
        <end position="345"/>
    </location>
</feature>
<reference evidence="7 8" key="1">
    <citation type="journal article" date="2018" name="IMA Fungus">
        <title>IMA Genome-F 9: Draft genome sequence of Annulohypoxylon stygium, Aspergillus mulundensis, Berkeleyomyces basicola (syn. Thielaviopsis basicola), Ceratocystis smalleyi, two Cercospora beticola strains, Coleophoma cylindrospora, Fusarium fracticaudum, Phialophora cf. hyalina, and Morchella septimelata.</title>
        <authorList>
            <person name="Wingfield B.D."/>
            <person name="Bills G.F."/>
            <person name="Dong Y."/>
            <person name="Huang W."/>
            <person name="Nel W.J."/>
            <person name="Swalarsk-Parry B.S."/>
            <person name="Vaghefi N."/>
            <person name="Wilken P.M."/>
            <person name="An Z."/>
            <person name="de Beer Z.W."/>
            <person name="De Vos L."/>
            <person name="Chen L."/>
            <person name="Duong T.A."/>
            <person name="Gao Y."/>
            <person name="Hammerbacher A."/>
            <person name="Kikkert J.R."/>
            <person name="Li Y."/>
            <person name="Li H."/>
            <person name="Li K."/>
            <person name="Li Q."/>
            <person name="Liu X."/>
            <person name="Ma X."/>
            <person name="Naidoo K."/>
            <person name="Pethybridge S.J."/>
            <person name="Sun J."/>
            <person name="Steenkamp E.T."/>
            <person name="van der Nest M.A."/>
            <person name="van Wyk S."/>
            <person name="Wingfield M.J."/>
            <person name="Xiong C."/>
            <person name="Yue Q."/>
            <person name="Zhang X."/>
        </authorList>
    </citation>
    <scope>NUCLEOTIDE SEQUENCE [LARGE SCALE GENOMIC DNA]</scope>
    <source>
        <strain evidence="7 8">BP5796</strain>
    </source>
</reference>
<accession>A0A3D8SNH1</accession>
<sequence>MSKYMKWAELPARTDVHQDKGTTDWGNHDLYPIAPKERTYGRGAFLLYWTTCGAGLSTFALGSSYIVYGLTAGQACGAVLIGSFLASMNSLLCGRVGAEKNLGYTMMARVSFGLRGMWLPLFFQIVGNIIFFGVQAVYGGQAVSLMLGAIFPQYKDLENTLPASAGTTTQNIIGFFLYVISYVPIILFIKPHKLEPFMWPAFIGTVATVFGLMAWAVNKNGGSPGNLITPTIVLSTSDRAFRFIQCISSVCGTYTGPADRFADWTRFAKKKNSHIPGSATAMPVVITLCALLGVLTASATRAIYGESYWQPLTLLQMIQKTEYTPGCRAATFFAGLAIYSHQLFVNVTQNNYGAGMDLAGIWPRYISMKRGAILLCFIGVVIQPWRFLTQATVFISVISSFGVFSSVTTAILVIDYWWVRKGIWKVPDLFHGGPGYIYWFTHGVNLRAWFAYIIGVIPSLPGLVLNIMGRTTGAAVKIYQITYILGFVLGAILFVGVNYFFPPEGLGISEDFTEPGFVDAIAISASDNGSEDAVAKGPVVVSEKRDVGDIAV</sequence>
<dbReference type="Proteomes" id="UP000256328">
    <property type="component" value="Unassembled WGS sequence"/>
</dbReference>
<evidence type="ECO:0000313" key="8">
    <source>
        <dbReference type="Proteomes" id="UP000256328"/>
    </source>
</evidence>
<dbReference type="InterPro" id="IPR001248">
    <property type="entry name" value="Pur-cyt_permease"/>
</dbReference>
<keyword evidence="5 6" id="KW-0472">Membrane</keyword>
<dbReference type="PANTHER" id="PTHR30618">
    <property type="entry name" value="NCS1 FAMILY PURINE/PYRIMIDINE TRANSPORTER"/>
    <property type="match status" value="1"/>
</dbReference>
<name>A0A3D8SNH1_9HELO</name>
<evidence type="ECO:0000313" key="7">
    <source>
        <dbReference type="EMBL" id="RDW87744.1"/>
    </source>
</evidence>
<gene>
    <name evidence="7" type="ORF">BP5796_03438</name>
</gene>
<feature type="transmembrane region" description="Helical" evidence="6">
    <location>
        <begin position="72"/>
        <end position="97"/>
    </location>
</feature>
<evidence type="ECO:0000256" key="6">
    <source>
        <dbReference type="SAM" id="Phobius"/>
    </source>
</evidence>
<organism evidence="7 8">
    <name type="scientific">Coleophoma crateriformis</name>
    <dbReference type="NCBI Taxonomy" id="565419"/>
    <lineage>
        <taxon>Eukaryota</taxon>
        <taxon>Fungi</taxon>
        <taxon>Dikarya</taxon>
        <taxon>Ascomycota</taxon>
        <taxon>Pezizomycotina</taxon>
        <taxon>Leotiomycetes</taxon>
        <taxon>Helotiales</taxon>
        <taxon>Dermateaceae</taxon>
        <taxon>Coleophoma</taxon>
    </lineage>
</organism>
<proteinExistence type="inferred from homology"/>
<evidence type="ECO:0000256" key="4">
    <source>
        <dbReference type="ARBA" id="ARBA00022989"/>
    </source>
</evidence>
<evidence type="ECO:0000256" key="1">
    <source>
        <dbReference type="ARBA" id="ARBA00004141"/>
    </source>
</evidence>
<feature type="transmembrane region" description="Helical" evidence="6">
    <location>
        <begin position="449"/>
        <end position="469"/>
    </location>
</feature>
<dbReference type="GO" id="GO:0005886">
    <property type="term" value="C:plasma membrane"/>
    <property type="evidence" value="ECO:0007669"/>
    <property type="project" value="TreeGrafter"/>
</dbReference>
<evidence type="ECO:0000256" key="2">
    <source>
        <dbReference type="ARBA" id="ARBA00008974"/>
    </source>
</evidence>
<comment type="caution">
    <text evidence="7">The sequence shown here is derived from an EMBL/GenBank/DDBJ whole genome shotgun (WGS) entry which is preliminary data.</text>
</comment>
<feature type="transmembrane region" description="Helical" evidence="6">
    <location>
        <begin position="118"/>
        <end position="151"/>
    </location>
</feature>